<dbReference type="EMBL" id="CP107716">
    <property type="protein sequence ID" value="UYQ71023.1"/>
    <property type="molecule type" value="Genomic_DNA"/>
</dbReference>
<dbReference type="RefSeq" id="WP_264224687.1">
    <property type="nucleotide sequence ID" value="NZ_CP107716.1"/>
</dbReference>
<evidence type="ECO:0000313" key="1">
    <source>
        <dbReference type="EMBL" id="UYQ71023.1"/>
    </source>
</evidence>
<proteinExistence type="predicted"/>
<sequence>MDEMPALDKMIIYLDQLAISQIFKIKTGTYPSEAPHHAFWTEVTNLLQQGVLLQQVLCPASDIHRDESMVFTRGDELTLTHEMLGGDTSFRSSSEIEGDQVWAYLRGFVSGKEPILDLSVDSILDGHRNEWLSRLHISAAMDWTGIAKDVRDRREMSADNMVPLYERWRADPKTSFKSVLKTELESFGSSRVTAYLHFAEMARRGLGSIPNQFVE</sequence>
<organism evidence="1 2">
    <name type="scientific">Pelagibacterium flavum</name>
    <dbReference type="NCBI Taxonomy" id="2984530"/>
    <lineage>
        <taxon>Bacteria</taxon>
        <taxon>Pseudomonadati</taxon>
        <taxon>Pseudomonadota</taxon>
        <taxon>Alphaproteobacteria</taxon>
        <taxon>Hyphomicrobiales</taxon>
        <taxon>Devosiaceae</taxon>
        <taxon>Pelagibacterium</taxon>
    </lineage>
</organism>
<evidence type="ECO:0000313" key="2">
    <source>
        <dbReference type="Proteomes" id="UP001163882"/>
    </source>
</evidence>
<protein>
    <submittedName>
        <fullName evidence="1">Uncharacterized protein</fullName>
    </submittedName>
</protein>
<reference evidence="1" key="1">
    <citation type="submission" date="2022-10" db="EMBL/GenBank/DDBJ databases">
        <title>YIM 151497 complete genome.</title>
        <authorList>
            <person name="Chen X."/>
        </authorList>
    </citation>
    <scope>NUCLEOTIDE SEQUENCE</scope>
    <source>
        <strain evidence="1">YIM 151497</strain>
    </source>
</reference>
<name>A0ABY6IKD4_9HYPH</name>
<keyword evidence="2" id="KW-1185">Reference proteome</keyword>
<accession>A0ABY6IKD4</accession>
<dbReference type="Proteomes" id="UP001163882">
    <property type="component" value="Chromosome"/>
</dbReference>
<gene>
    <name evidence="1" type="ORF">OF122_13250</name>
</gene>